<organism evidence="1 2">
    <name type="scientific">Portunus trituberculatus</name>
    <name type="common">Swimming crab</name>
    <name type="synonym">Neptunus trituberculatus</name>
    <dbReference type="NCBI Taxonomy" id="210409"/>
    <lineage>
        <taxon>Eukaryota</taxon>
        <taxon>Metazoa</taxon>
        <taxon>Ecdysozoa</taxon>
        <taxon>Arthropoda</taxon>
        <taxon>Crustacea</taxon>
        <taxon>Multicrustacea</taxon>
        <taxon>Malacostraca</taxon>
        <taxon>Eumalacostraca</taxon>
        <taxon>Eucarida</taxon>
        <taxon>Decapoda</taxon>
        <taxon>Pleocyemata</taxon>
        <taxon>Brachyura</taxon>
        <taxon>Eubrachyura</taxon>
        <taxon>Portunoidea</taxon>
        <taxon>Portunidae</taxon>
        <taxon>Portuninae</taxon>
        <taxon>Portunus</taxon>
    </lineage>
</organism>
<dbReference type="AlphaFoldDB" id="A0A5B7HU85"/>
<keyword evidence="2" id="KW-1185">Reference proteome</keyword>
<evidence type="ECO:0000313" key="1">
    <source>
        <dbReference type="EMBL" id="MPC72827.1"/>
    </source>
</evidence>
<dbReference type="EMBL" id="VSRR010035492">
    <property type="protein sequence ID" value="MPC72827.1"/>
    <property type="molecule type" value="Genomic_DNA"/>
</dbReference>
<protein>
    <submittedName>
        <fullName evidence="1">Uncharacterized protein</fullName>
    </submittedName>
</protein>
<dbReference type="OrthoDB" id="533508at2759"/>
<evidence type="ECO:0000313" key="2">
    <source>
        <dbReference type="Proteomes" id="UP000324222"/>
    </source>
</evidence>
<accession>A0A5B7HU85</accession>
<comment type="caution">
    <text evidence="1">The sequence shown here is derived from an EMBL/GenBank/DDBJ whole genome shotgun (WGS) entry which is preliminary data.</text>
</comment>
<reference evidence="1 2" key="1">
    <citation type="submission" date="2019-05" db="EMBL/GenBank/DDBJ databases">
        <title>Another draft genome of Portunus trituberculatus and its Hox gene families provides insights of decapod evolution.</title>
        <authorList>
            <person name="Jeong J.-H."/>
            <person name="Song I."/>
            <person name="Kim S."/>
            <person name="Choi T."/>
            <person name="Kim D."/>
            <person name="Ryu S."/>
            <person name="Kim W."/>
        </authorList>
    </citation>
    <scope>NUCLEOTIDE SEQUENCE [LARGE SCALE GENOMIC DNA]</scope>
    <source>
        <tissue evidence="1">Muscle</tissue>
    </source>
</reference>
<dbReference type="Proteomes" id="UP000324222">
    <property type="component" value="Unassembled WGS sequence"/>
</dbReference>
<gene>
    <name evidence="1" type="ORF">E2C01_067141</name>
</gene>
<sequence length="106" mass="11271">MGACAAKKQAINPGSALDLVISQASSDDCVLYRLADYKKGKGVASMLSSLIPVLSISLMQESRTIMSTSLMQGKVYGKSSILILSTVLMQESRHMASISSLFCPLP</sequence>
<name>A0A5B7HU85_PORTR</name>
<proteinExistence type="predicted"/>